<gene>
    <name evidence="2" type="ORF">SS1G_06870</name>
</gene>
<sequence length="72" mass="8269">MYRQEGLSRQIDLNSDSNYPQASTIDDPATNDDHNGTILPLNIQSQCAHLISIFHKHSKLESFTIRLTWFSH</sequence>
<organism evidence="2 3">
    <name type="scientific">Sclerotinia sclerotiorum (strain ATCC 18683 / 1980 / Ss-1)</name>
    <name type="common">White mold</name>
    <name type="synonym">Whetzelinia sclerotiorum</name>
    <dbReference type="NCBI Taxonomy" id="665079"/>
    <lineage>
        <taxon>Eukaryota</taxon>
        <taxon>Fungi</taxon>
        <taxon>Dikarya</taxon>
        <taxon>Ascomycota</taxon>
        <taxon>Pezizomycotina</taxon>
        <taxon>Leotiomycetes</taxon>
        <taxon>Helotiales</taxon>
        <taxon>Sclerotiniaceae</taxon>
        <taxon>Sclerotinia</taxon>
    </lineage>
</organism>
<dbReference type="Proteomes" id="UP000001312">
    <property type="component" value="Unassembled WGS sequence"/>
</dbReference>
<dbReference type="KEGG" id="ssl:SS1G_06870"/>
<dbReference type="EMBL" id="CH476628">
    <property type="protein sequence ID" value="EDO04387.1"/>
    <property type="molecule type" value="Genomic_DNA"/>
</dbReference>
<evidence type="ECO:0000256" key="1">
    <source>
        <dbReference type="SAM" id="MobiDB-lite"/>
    </source>
</evidence>
<dbReference type="AlphaFoldDB" id="A7ENH1"/>
<evidence type="ECO:0000313" key="3">
    <source>
        <dbReference type="Proteomes" id="UP000001312"/>
    </source>
</evidence>
<feature type="region of interest" description="Disordered" evidence="1">
    <location>
        <begin position="1"/>
        <end position="35"/>
    </location>
</feature>
<dbReference type="InParanoid" id="A7ENH1"/>
<reference evidence="3" key="1">
    <citation type="journal article" date="2011" name="PLoS Genet.">
        <title>Genomic analysis of the necrotrophic fungal pathogens Sclerotinia sclerotiorum and Botrytis cinerea.</title>
        <authorList>
            <person name="Amselem J."/>
            <person name="Cuomo C.A."/>
            <person name="van Kan J.A."/>
            <person name="Viaud M."/>
            <person name="Benito E.P."/>
            <person name="Couloux A."/>
            <person name="Coutinho P.M."/>
            <person name="de Vries R.P."/>
            <person name="Dyer P.S."/>
            <person name="Fillinger S."/>
            <person name="Fournier E."/>
            <person name="Gout L."/>
            <person name="Hahn M."/>
            <person name="Kohn L."/>
            <person name="Lapalu N."/>
            <person name="Plummer K.M."/>
            <person name="Pradier J.M."/>
            <person name="Quevillon E."/>
            <person name="Sharon A."/>
            <person name="Simon A."/>
            <person name="ten Have A."/>
            <person name="Tudzynski B."/>
            <person name="Tudzynski P."/>
            <person name="Wincker P."/>
            <person name="Andrew M."/>
            <person name="Anthouard V."/>
            <person name="Beever R.E."/>
            <person name="Beffa R."/>
            <person name="Benoit I."/>
            <person name="Bouzid O."/>
            <person name="Brault B."/>
            <person name="Chen Z."/>
            <person name="Choquer M."/>
            <person name="Collemare J."/>
            <person name="Cotton P."/>
            <person name="Danchin E.G."/>
            <person name="Da Silva C."/>
            <person name="Gautier A."/>
            <person name="Giraud C."/>
            <person name="Giraud T."/>
            <person name="Gonzalez C."/>
            <person name="Grossetete S."/>
            <person name="Guldener U."/>
            <person name="Henrissat B."/>
            <person name="Howlett B.J."/>
            <person name="Kodira C."/>
            <person name="Kretschmer M."/>
            <person name="Lappartient A."/>
            <person name="Leroch M."/>
            <person name="Levis C."/>
            <person name="Mauceli E."/>
            <person name="Neuveglise C."/>
            <person name="Oeser B."/>
            <person name="Pearson M."/>
            <person name="Poulain J."/>
            <person name="Poussereau N."/>
            <person name="Quesneville H."/>
            <person name="Rascle C."/>
            <person name="Schumacher J."/>
            <person name="Segurens B."/>
            <person name="Sexton A."/>
            <person name="Silva E."/>
            <person name="Sirven C."/>
            <person name="Soanes D.M."/>
            <person name="Talbot N.J."/>
            <person name="Templeton M."/>
            <person name="Yandava C."/>
            <person name="Yarden O."/>
            <person name="Zeng Q."/>
            <person name="Rollins J.A."/>
            <person name="Lebrun M.H."/>
            <person name="Dickman M."/>
        </authorList>
    </citation>
    <scope>NUCLEOTIDE SEQUENCE [LARGE SCALE GENOMIC DNA]</scope>
    <source>
        <strain evidence="3">ATCC 18683 / 1980 / Ss-1</strain>
    </source>
</reference>
<evidence type="ECO:0000313" key="2">
    <source>
        <dbReference type="EMBL" id="EDO04387.1"/>
    </source>
</evidence>
<feature type="compositionally biased region" description="Polar residues" evidence="1">
    <location>
        <begin position="11"/>
        <end position="24"/>
    </location>
</feature>
<protein>
    <submittedName>
        <fullName evidence="2">Uncharacterized protein</fullName>
    </submittedName>
</protein>
<dbReference type="RefSeq" id="XP_001592629.1">
    <property type="nucleotide sequence ID" value="XM_001592579.1"/>
</dbReference>
<accession>A7ENH1</accession>
<name>A7ENH1_SCLS1</name>
<proteinExistence type="predicted"/>
<dbReference type="GeneID" id="5488813"/>
<keyword evidence="3" id="KW-1185">Reference proteome</keyword>